<accession>A0ABS5C3J9</accession>
<dbReference type="PANTHER" id="PTHR12558">
    <property type="entry name" value="CELL DIVISION CYCLE 16,23,27"/>
    <property type="match status" value="1"/>
</dbReference>
<evidence type="ECO:0000313" key="3">
    <source>
        <dbReference type="EMBL" id="MBP3960572.1"/>
    </source>
</evidence>
<evidence type="ECO:0000256" key="2">
    <source>
        <dbReference type="SAM" id="Phobius"/>
    </source>
</evidence>
<dbReference type="InterPro" id="IPR011990">
    <property type="entry name" value="TPR-like_helical_dom_sf"/>
</dbReference>
<feature type="region of interest" description="Disordered" evidence="1">
    <location>
        <begin position="345"/>
        <end position="364"/>
    </location>
</feature>
<dbReference type="SUPFAM" id="SSF48452">
    <property type="entry name" value="TPR-like"/>
    <property type="match status" value="3"/>
</dbReference>
<evidence type="ECO:0000313" key="4">
    <source>
        <dbReference type="Proteomes" id="UP000676565"/>
    </source>
</evidence>
<dbReference type="Gene3D" id="1.25.40.10">
    <property type="entry name" value="Tetratricopeptide repeat domain"/>
    <property type="match status" value="2"/>
</dbReference>
<dbReference type="Pfam" id="PF14559">
    <property type="entry name" value="TPR_19"/>
    <property type="match status" value="1"/>
</dbReference>
<evidence type="ECO:0000256" key="1">
    <source>
        <dbReference type="SAM" id="MobiDB-lite"/>
    </source>
</evidence>
<dbReference type="RefSeq" id="WP_210662749.1">
    <property type="nucleotide sequence ID" value="NZ_JAGKQQ010000002.1"/>
</dbReference>
<feature type="transmembrane region" description="Helical" evidence="2">
    <location>
        <begin position="15"/>
        <end position="34"/>
    </location>
</feature>
<dbReference type="Proteomes" id="UP000676565">
    <property type="component" value="Unassembled WGS sequence"/>
</dbReference>
<protein>
    <submittedName>
        <fullName evidence="3">Tetratricopeptide repeat protein</fullName>
    </submittedName>
</protein>
<dbReference type="EMBL" id="JAGKQQ010000002">
    <property type="protein sequence ID" value="MBP3960572.1"/>
    <property type="molecule type" value="Genomic_DNA"/>
</dbReference>
<name>A0ABS5C3J9_9BACT</name>
<keyword evidence="4" id="KW-1185">Reference proteome</keyword>
<keyword evidence="2" id="KW-0472">Membrane</keyword>
<gene>
    <name evidence="3" type="ORF">J8F10_35555</name>
</gene>
<reference evidence="3 4" key="1">
    <citation type="submission" date="2021-04" db="EMBL/GenBank/DDBJ databases">
        <authorList>
            <person name="Ivanova A."/>
        </authorList>
    </citation>
    <scope>NUCLEOTIDE SEQUENCE [LARGE SCALE GENOMIC DNA]</scope>
    <source>
        <strain evidence="3 4">G18</strain>
    </source>
</reference>
<comment type="caution">
    <text evidence="3">The sequence shown here is derived from an EMBL/GenBank/DDBJ whole genome shotgun (WGS) entry which is preliminary data.</text>
</comment>
<proteinExistence type="predicted"/>
<sequence>MSNPRLKTVGPALGTRWRVVLAVATVLLGAVAYWQWGGTADRREEALRLAKEGRLVEAEPLLLAAAERDGNDAEVVAALALAKLGGTDAGSAEQYLSRWCALRPTEARSFQLRMDLRHRVARGMVLQADRHRVLETALTDGQQVLELDPANDPVRREVAWLALQVGRFFDAEVECRRCLSAAPRDGWLNYLLAKICHAQGKRADAEAAVDPVVRARPDFAEALLLRAVLYHESEQPDRAVPLLQQALALNGCPRRECLYRLGLALAATGRPDEARKVLAEVDLLNLTGAVANDHFPNNPAMRVQIAEAMLGVGRLTDGNAELDAVLAADPNFAPAHRAKATYYDRVGQPAQAAEHRRRTAQDAP</sequence>
<organism evidence="3 4">
    <name type="scientific">Gemmata palustris</name>
    <dbReference type="NCBI Taxonomy" id="2822762"/>
    <lineage>
        <taxon>Bacteria</taxon>
        <taxon>Pseudomonadati</taxon>
        <taxon>Planctomycetota</taxon>
        <taxon>Planctomycetia</taxon>
        <taxon>Gemmatales</taxon>
        <taxon>Gemmataceae</taxon>
        <taxon>Gemmata</taxon>
    </lineage>
</organism>
<keyword evidence="2" id="KW-0812">Transmembrane</keyword>
<dbReference type="Pfam" id="PF13432">
    <property type="entry name" value="TPR_16"/>
    <property type="match status" value="1"/>
</dbReference>
<keyword evidence="2" id="KW-1133">Transmembrane helix</keyword>
<dbReference type="PANTHER" id="PTHR12558:SF33">
    <property type="entry name" value="BLL7664 PROTEIN"/>
    <property type="match status" value="1"/>
</dbReference>